<evidence type="ECO:0000313" key="7">
    <source>
        <dbReference type="EMBL" id="MFC4820725.1"/>
    </source>
</evidence>
<sequence length="1030" mass="105796">MSFTHARRSAPALAALVFFAGAAHAAGGVPANLGYGLEKLVEHDLAARGRIAASSEALAEQAAGYAAQAITDAASGRILVDITLDGYVDVDTVAGALGARAASLSLTAVDRGYRGVGILEGYVALDDVPALAKTAGVRAVFLGLQPQVESIQPQQPESIADALGIQAVAGATLSKIGTAFDQGVTQHRIDRINRLYDPGAAVDFGGTGMTIAAISDSFARVTTSPTAAEDVANGDLPGAGNAINSQPVEVLVERPSGGTDEGRAMVQILHKMAPRARLGFASGSLGEVEFAQSIRQLANLPGHEGIAGFAADVIVDDISYGGEPYFGETIIGGAIDEVAAAGVMYFSSAGNNIGINAYESPLRWVANGSGNTAATNTALAGTNIDLTGVPPELYAGGFHNFDPQAGQLDVAQLVNYPSSVQSSQGFEIQWDDPYDQREPQLVEPPIYTTSGTISAGVPSVTFDQTSTPPLPTFVQGTLYVIKETATSGDLDGIVSVIDSGGNVLVHQDTGSDEVVLFRPPTTGDYSVKVERFEATAGDFTFTINTGQGVAGVTTDVNLLAFRADTGAYIPAASLTTNNIANNRPVELGVIKSPAGQTQMQFLIARSNTPADAQLPTRVRWIARGNGGSGFGPAEYFAYNTTTTKGHATAKGCNGTAAYSVFRPNAPDYYTSPGPATILFDHESNRLAEPEIRQVPRIAAASQANTSFFSGETSSDPDTNPNFGGTSAAAPHAAAIAALVLQSRGGPRSVTPEELRTILQQNTFPHDLDPMFAAGTATTSDGGTVTLTIRSDEESNKQTGGNDPDSFELSYAGAGSIASITFNPAGTAATAGNVTGGNNGVLDAGAGQVTYFENDFPGLVFEPATIAFQLGALVGLAPGDIQAPASVAPFTGFSNLAGAPSNGSTHFWTMTIGFTPGQFGDGKSMRFTVGRGAQHSSATGNGGTIGPGTTTANYRSDLFGGGVFLPGGTVVQDGMAFSGTTTSGGTFSGVIRNEIGHGWSRLDGFGFIDAEKAVLSGDVIFRDGFDGGAKR</sequence>
<comment type="caution">
    <text evidence="7">The sequence shown here is derived from an EMBL/GenBank/DDBJ whole genome shotgun (WGS) entry which is preliminary data.</text>
</comment>
<feature type="compositionally biased region" description="Polar residues" evidence="4">
    <location>
        <begin position="708"/>
        <end position="724"/>
    </location>
</feature>
<evidence type="ECO:0000256" key="1">
    <source>
        <dbReference type="ARBA" id="ARBA00022670"/>
    </source>
</evidence>
<evidence type="ECO:0000256" key="2">
    <source>
        <dbReference type="ARBA" id="ARBA00022801"/>
    </source>
</evidence>
<keyword evidence="5" id="KW-0732">Signal</keyword>
<dbReference type="Proteomes" id="UP001595886">
    <property type="component" value="Unassembled WGS sequence"/>
</dbReference>
<dbReference type="RefSeq" id="WP_380020671.1">
    <property type="nucleotide sequence ID" value="NZ_JBHSHD010000007.1"/>
</dbReference>
<dbReference type="Gene3D" id="3.40.50.200">
    <property type="entry name" value="Peptidase S8/S53 domain"/>
    <property type="match status" value="2"/>
</dbReference>
<feature type="domain" description="Peptidase S8/S53" evidence="6">
    <location>
        <begin position="540"/>
        <end position="762"/>
    </location>
</feature>
<keyword evidence="8" id="KW-1185">Reference proteome</keyword>
<dbReference type="InterPro" id="IPR000209">
    <property type="entry name" value="Peptidase_S8/S53_dom"/>
</dbReference>
<evidence type="ECO:0000256" key="4">
    <source>
        <dbReference type="SAM" id="MobiDB-lite"/>
    </source>
</evidence>
<keyword evidence="1" id="KW-0645">Protease</keyword>
<evidence type="ECO:0000259" key="6">
    <source>
        <dbReference type="Pfam" id="PF00082"/>
    </source>
</evidence>
<organism evidence="7 8">
    <name type="scientific">Dokdonella ginsengisoli</name>
    <dbReference type="NCBI Taxonomy" id="363846"/>
    <lineage>
        <taxon>Bacteria</taxon>
        <taxon>Pseudomonadati</taxon>
        <taxon>Pseudomonadota</taxon>
        <taxon>Gammaproteobacteria</taxon>
        <taxon>Lysobacterales</taxon>
        <taxon>Rhodanobacteraceae</taxon>
        <taxon>Dokdonella</taxon>
    </lineage>
</organism>
<keyword evidence="3" id="KW-0720">Serine protease</keyword>
<proteinExistence type="predicted"/>
<dbReference type="InterPro" id="IPR023828">
    <property type="entry name" value="Peptidase_S8_Ser-AS"/>
</dbReference>
<feature type="chain" id="PRO_5045298588" evidence="5">
    <location>
        <begin position="26"/>
        <end position="1030"/>
    </location>
</feature>
<gene>
    <name evidence="7" type="ORF">ACFO6Q_10345</name>
</gene>
<dbReference type="SUPFAM" id="SSF52743">
    <property type="entry name" value="Subtilisin-like"/>
    <property type="match status" value="2"/>
</dbReference>
<dbReference type="PROSITE" id="PS00138">
    <property type="entry name" value="SUBTILASE_SER"/>
    <property type="match status" value="1"/>
</dbReference>
<feature type="region of interest" description="Disordered" evidence="4">
    <location>
        <begin position="708"/>
        <end position="727"/>
    </location>
</feature>
<protein>
    <submittedName>
        <fullName evidence="7">S8 family serine peptidase</fullName>
    </submittedName>
</protein>
<dbReference type="EMBL" id="JBHSHD010000007">
    <property type="protein sequence ID" value="MFC4820725.1"/>
    <property type="molecule type" value="Genomic_DNA"/>
</dbReference>
<evidence type="ECO:0000256" key="5">
    <source>
        <dbReference type="SAM" id="SignalP"/>
    </source>
</evidence>
<name>A0ABV9QUN8_9GAMM</name>
<dbReference type="InterPro" id="IPR036852">
    <property type="entry name" value="Peptidase_S8/S53_dom_sf"/>
</dbReference>
<evidence type="ECO:0000256" key="3">
    <source>
        <dbReference type="ARBA" id="ARBA00022825"/>
    </source>
</evidence>
<feature type="signal peptide" evidence="5">
    <location>
        <begin position="1"/>
        <end position="25"/>
    </location>
</feature>
<evidence type="ECO:0000313" key="8">
    <source>
        <dbReference type="Proteomes" id="UP001595886"/>
    </source>
</evidence>
<keyword evidence="2" id="KW-0378">Hydrolase</keyword>
<accession>A0ABV9QUN8</accession>
<reference evidence="8" key="1">
    <citation type="journal article" date="2019" name="Int. J. Syst. Evol. Microbiol.">
        <title>The Global Catalogue of Microorganisms (GCM) 10K type strain sequencing project: providing services to taxonomists for standard genome sequencing and annotation.</title>
        <authorList>
            <consortium name="The Broad Institute Genomics Platform"/>
            <consortium name="The Broad Institute Genome Sequencing Center for Infectious Disease"/>
            <person name="Wu L."/>
            <person name="Ma J."/>
        </authorList>
    </citation>
    <scope>NUCLEOTIDE SEQUENCE [LARGE SCALE GENOMIC DNA]</scope>
    <source>
        <strain evidence="8">CCUG 30340</strain>
    </source>
</reference>
<dbReference type="Pfam" id="PF00082">
    <property type="entry name" value="Peptidase_S8"/>
    <property type="match status" value="1"/>
</dbReference>